<dbReference type="GO" id="GO:0016491">
    <property type="term" value="F:oxidoreductase activity"/>
    <property type="evidence" value="ECO:0007669"/>
    <property type="project" value="UniProtKB-KW"/>
</dbReference>
<dbReference type="STRING" id="2018661.A0A2A2KEW3"/>
<keyword evidence="3" id="KW-1185">Reference proteome</keyword>
<dbReference type="InterPro" id="IPR036291">
    <property type="entry name" value="NAD(P)-bd_dom_sf"/>
</dbReference>
<dbReference type="Pfam" id="PF00106">
    <property type="entry name" value="adh_short"/>
    <property type="match status" value="1"/>
</dbReference>
<dbReference type="Proteomes" id="UP000218231">
    <property type="component" value="Unassembled WGS sequence"/>
</dbReference>
<gene>
    <name evidence="2" type="ORF">WR25_02644</name>
</gene>
<evidence type="ECO:0000256" key="1">
    <source>
        <dbReference type="ARBA" id="ARBA00023002"/>
    </source>
</evidence>
<organism evidence="2 3">
    <name type="scientific">Diploscapter pachys</name>
    <dbReference type="NCBI Taxonomy" id="2018661"/>
    <lineage>
        <taxon>Eukaryota</taxon>
        <taxon>Metazoa</taxon>
        <taxon>Ecdysozoa</taxon>
        <taxon>Nematoda</taxon>
        <taxon>Chromadorea</taxon>
        <taxon>Rhabditida</taxon>
        <taxon>Rhabditina</taxon>
        <taxon>Rhabditomorpha</taxon>
        <taxon>Rhabditoidea</taxon>
        <taxon>Rhabditidae</taxon>
        <taxon>Diploscapter</taxon>
    </lineage>
</organism>
<reference evidence="2 3" key="1">
    <citation type="journal article" date="2017" name="Curr. Biol.">
        <title>Genome architecture and evolution of a unichromosomal asexual nematode.</title>
        <authorList>
            <person name="Fradin H."/>
            <person name="Zegar C."/>
            <person name="Gutwein M."/>
            <person name="Lucas J."/>
            <person name="Kovtun M."/>
            <person name="Corcoran D."/>
            <person name="Baugh L.R."/>
            <person name="Kiontke K."/>
            <person name="Gunsalus K."/>
            <person name="Fitch D.H."/>
            <person name="Piano F."/>
        </authorList>
    </citation>
    <scope>NUCLEOTIDE SEQUENCE [LARGE SCALE GENOMIC DNA]</scope>
    <source>
        <strain evidence="2">PF1309</strain>
    </source>
</reference>
<sequence>MAMKRLVKGLTSPWSLGFSTFGAMYGFYHIWDSTQSGTKYELAEDLAGKTYIVTGATSGIGQVAAEELAKRNARVIMACRNREKCVQARRDIVLATRNKQVYCRQCDLEDFDSIRQFVQKMCHGMQDLKTELDFSNLNAEDEKKYDGYDAYKKSKLANAMFAKELALRLKDTNISVFVADPGRTKSNLSNQLDGQQFFLSRWLLMPVSFIMGERKVEKAVRPVLYAAADPVLNGKTGLFIDRERNETEWSAVEDAETRKKVWATSEVWSSLSTHMNELKHELGAAAIQFGSAPSATDAQQATGRSWKHLWLW</sequence>
<dbReference type="PANTHER" id="PTHR43157">
    <property type="entry name" value="PHOSPHATIDYLINOSITOL-GLYCAN BIOSYNTHESIS CLASS F PROTEIN-RELATED"/>
    <property type="match status" value="1"/>
</dbReference>
<evidence type="ECO:0000313" key="2">
    <source>
        <dbReference type="EMBL" id="PAV72457.1"/>
    </source>
</evidence>
<dbReference type="AlphaFoldDB" id="A0A2A2KEW3"/>
<keyword evidence="1" id="KW-0560">Oxidoreductase</keyword>
<dbReference type="EMBL" id="LIAE01008785">
    <property type="protein sequence ID" value="PAV72457.1"/>
    <property type="molecule type" value="Genomic_DNA"/>
</dbReference>
<evidence type="ECO:0000313" key="3">
    <source>
        <dbReference type="Proteomes" id="UP000218231"/>
    </source>
</evidence>
<protein>
    <submittedName>
        <fullName evidence="2">Uncharacterized protein</fullName>
    </submittedName>
</protein>
<dbReference type="PANTHER" id="PTHR43157:SF68">
    <property type="entry name" value="RETINOL DEHYDROGENASE 13"/>
    <property type="match status" value="1"/>
</dbReference>
<comment type="caution">
    <text evidence="2">The sequence shown here is derived from an EMBL/GenBank/DDBJ whole genome shotgun (WGS) entry which is preliminary data.</text>
</comment>
<dbReference type="PRINTS" id="PR00081">
    <property type="entry name" value="GDHRDH"/>
</dbReference>
<dbReference type="InterPro" id="IPR002347">
    <property type="entry name" value="SDR_fam"/>
</dbReference>
<name>A0A2A2KEW3_9BILA</name>
<dbReference type="OrthoDB" id="3427at2759"/>
<dbReference type="Gene3D" id="3.40.50.720">
    <property type="entry name" value="NAD(P)-binding Rossmann-like Domain"/>
    <property type="match status" value="2"/>
</dbReference>
<dbReference type="SUPFAM" id="SSF51735">
    <property type="entry name" value="NAD(P)-binding Rossmann-fold domains"/>
    <property type="match status" value="1"/>
</dbReference>
<proteinExistence type="predicted"/>
<accession>A0A2A2KEW3</accession>